<evidence type="ECO:0000313" key="1">
    <source>
        <dbReference type="EMBL" id="QOV05695.1"/>
    </source>
</evidence>
<accession>A0A7M2QMR2</accession>
<name>A0A7M2QMR2_9ZZZZ</name>
<protein>
    <submittedName>
        <fullName evidence="1">Uncharacterized protein</fullName>
    </submittedName>
</protein>
<dbReference type="AlphaFoldDB" id="A0A7M2QMR2"/>
<sequence>METINITSPDGREGVVEFEDGPITSVTGDVSLDEIADDIRLLRPDSATGTINTVKADACFVLRSAELVGWIVEWPEIEGDDENDGDYGCESDITLIVN</sequence>
<reference evidence="1" key="1">
    <citation type="submission" date="2020-09" db="EMBL/GenBank/DDBJ databases">
        <authorList>
            <person name="Eze J.U."/>
            <person name="Rahube T.O."/>
        </authorList>
    </citation>
    <scope>NUCLEOTIDE SEQUENCE</scope>
</reference>
<dbReference type="EMBL" id="MT993629">
    <property type="protein sequence ID" value="QOV05695.1"/>
    <property type="molecule type" value="Genomic_DNA"/>
</dbReference>
<proteinExistence type="predicted"/>
<organism evidence="1">
    <name type="scientific">feces metagenome</name>
    <dbReference type="NCBI Taxonomy" id="1861841"/>
    <lineage>
        <taxon>unclassified sequences</taxon>
        <taxon>metagenomes</taxon>
        <taxon>organismal metagenomes</taxon>
    </lineage>
</organism>